<dbReference type="AlphaFoldDB" id="A0A520LR51"/>
<reference evidence="3 4" key="1">
    <citation type="submission" date="2019-02" db="EMBL/GenBank/DDBJ databases">
        <title>Prokaryotic population dynamics and viral predation in marine succession experiment using metagenomics: the confinement effect.</title>
        <authorList>
            <person name="Haro-Moreno J.M."/>
            <person name="Rodriguez-Valera F."/>
            <person name="Lopez-Perez M."/>
        </authorList>
    </citation>
    <scope>NUCLEOTIDE SEQUENCE [LARGE SCALE GENOMIC DNA]</scope>
    <source>
        <strain evidence="3">MED-G168</strain>
    </source>
</reference>
<accession>A0A520LR51</accession>
<keyword evidence="2" id="KW-0732">Signal</keyword>
<gene>
    <name evidence="3" type="ORF">EVB01_02735</name>
</gene>
<evidence type="ECO:0000313" key="4">
    <source>
        <dbReference type="Proteomes" id="UP000319023"/>
    </source>
</evidence>
<sequence>MHKKISLLLLLSTSLVISADHHPLKDDKSNKETKKMEMEKRGMWKPEDCKKISQTSGAYLYFSGEAFKKRSSLEKDGNQIDAEKAFSEARALAELAANFAKNFEAYCKK</sequence>
<evidence type="ECO:0000256" key="1">
    <source>
        <dbReference type="SAM" id="MobiDB-lite"/>
    </source>
</evidence>
<feature type="chain" id="PRO_5021972028" evidence="2">
    <location>
        <begin position="20"/>
        <end position="109"/>
    </location>
</feature>
<dbReference type="EMBL" id="SHBN01000048">
    <property type="protein sequence ID" value="RZO11136.1"/>
    <property type="molecule type" value="Genomic_DNA"/>
</dbReference>
<protein>
    <submittedName>
        <fullName evidence="3">Uncharacterized protein</fullName>
    </submittedName>
</protein>
<proteinExistence type="predicted"/>
<feature type="signal peptide" evidence="2">
    <location>
        <begin position="1"/>
        <end position="19"/>
    </location>
</feature>
<organism evidence="3 4">
    <name type="scientific">SAR86 cluster bacterium</name>
    <dbReference type="NCBI Taxonomy" id="2030880"/>
    <lineage>
        <taxon>Bacteria</taxon>
        <taxon>Pseudomonadati</taxon>
        <taxon>Pseudomonadota</taxon>
        <taxon>Gammaproteobacteria</taxon>
        <taxon>SAR86 cluster</taxon>
    </lineage>
</organism>
<name>A0A520LR51_9GAMM</name>
<feature type="region of interest" description="Disordered" evidence="1">
    <location>
        <begin position="22"/>
        <end position="43"/>
    </location>
</feature>
<evidence type="ECO:0000256" key="2">
    <source>
        <dbReference type="SAM" id="SignalP"/>
    </source>
</evidence>
<dbReference type="Proteomes" id="UP000319023">
    <property type="component" value="Unassembled WGS sequence"/>
</dbReference>
<evidence type="ECO:0000313" key="3">
    <source>
        <dbReference type="EMBL" id="RZO11136.1"/>
    </source>
</evidence>
<comment type="caution">
    <text evidence="3">The sequence shown here is derived from an EMBL/GenBank/DDBJ whole genome shotgun (WGS) entry which is preliminary data.</text>
</comment>